<protein>
    <submittedName>
        <fullName evidence="1">ATP-dependent Zn protease</fullName>
    </submittedName>
</protein>
<proteinExistence type="predicted"/>
<name>A0A2V0Q871_PSESF</name>
<comment type="caution">
    <text evidence="1">The sequence shown here is derived from an EMBL/GenBank/DDBJ whole genome shotgun (WGS) entry which is preliminary data.</text>
</comment>
<organism evidence="1 2">
    <name type="scientific">Pseudomonas syringae pv. actinidiae</name>
    <dbReference type="NCBI Taxonomy" id="103796"/>
    <lineage>
        <taxon>Bacteria</taxon>
        <taxon>Pseudomonadati</taxon>
        <taxon>Pseudomonadota</taxon>
        <taxon>Gammaproteobacteria</taxon>
        <taxon>Pseudomonadales</taxon>
        <taxon>Pseudomonadaceae</taxon>
        <taxon>Pseudomonas</taxon>
        <taxon>Pseudomonas syringae</taxon>
    </lineage>
</organism>
<dbReference type="EMBL" id="BGJZ01000109">
    <property type="protein sequence ID" value="GBH09056.1"/>
    <property type="molecule type" value="Genomic_DNA"/>
</dbReference>
<accession>A0A2V0Q871</accession>
<reference evidence="1 2" key="1">
    <citation type="submission" date="2018-04" db="EMBL/GenBank/DDBJ databases">
        <title>Draft genome sequence of Pseudomonas syringae pv. actinidiae biovar 1 strains isolated from kiwifruit in Kagawa prefecture.</title>
        <authorList>
            <person name="Tabuchi M."/>
            <person name="Saito M."/>
            <person name="Fujiwara S."/>
            <person name="Sasa N."/>
            <person name="Akimitsu K."/>
            <person name="Gomi K."/>
            <person name="Konishi-Sugita S."/>
            <person name="Hamano K."/>
            <person name="Kataoka I."/>
        </authorList>
    </citation>
    <scope>NUCLEOTIDE SEQUENCE [LARGE SCALE GENOMIC DNA]</scope>
    <source>
        <strain evidence="1 2">MAFF212206</strain>
    </source>
</reference>
<sequence length="92" mass="10322">MINGLKRLISCWDWLDFIGRKRTVIHQCDIDISPRSMHLGYGALLNVQSLGEVTLGAMSCQVLPKGYGLHRRVSVGLEIILALLLYKKQGKD</sequence>
<dbReference type="AlphaFoldDB" id="A0A2V0Q871"/>
<evidence type="ECO:0000313" key="1">
    <source>
        <dbReference type="EMBL" id="GBH09056.1"/>
    </source>
</evidence>
<dbReference type="GO" id="GO:0006508">
    <property type="term" value="P:proteolysis"/>
    <property type="evidence" value="ECO:0007669"/>
    <property type="project" value="UniProtKB-KW"/>
</dbReference>
<gene>
    <name evidence="1" type="ORF">KPSA1_02450</name>
</gene>
<keyword evidence="1" id="KW-0378">Hydrolase</keyword>
<dbReference type="Proteomes" id="UP000247480">
    <property type="component" value="Unassembled WGS sequence"/>
</dbReference>
<evidence type="ECO:0000313" key="2">
    <source>
        <dbReference type="Proteomes" id="UP000247480"/>
    </source>
</evidence>
<keyword evidence="1" id="KW-0645">Protease</keyword>
<dbReference type="GO" id="GO:0008233">
    <property type="term" value="F:peptidase activity"/>
    <property type="evidence" value="ECO:0007669"/>
    <property type="project" value="UniProtKB-KW"/>
</dbReference>